<comment type="caution">
    <text evidence="3">The sequence shown here is derived from an EMBL/GenBank/DDBJ whole genome shotgun (WGS) entry which is preliminary data.</text>
</comment>
<feature type="compositionally biased region" description="Basic residues" evidence="1">
    <location>
        <begin position="217"/>
        <end position="229"/>
    </location>
</feature>
<evidence type="ECO:0000259" key="2">
    <source>
        <dbReference type="Pfam" id="PF03732"/>
    </source>
</evidence>
<name>A0ABQ5BLR8_9ASTR</name>
<dbReference type="InterPro" id="IPR005162">
    <property type="entry name" value="Retrotrans_gag_dom"/>
</dbReference>
<protein>
    <submittedName>
        <fullName evidence="3">Reverse transcriptase domain-containing protein</fullName>
    </submittedName>
</protein>
<proteinExistence type="predicted"/>
<sequence>MPTWCHMFNSTLTGNARVWFDKLPKESIDSYEDLRAAFRENHCQQTKHIKDPVEIHHINQRDGESTEDFMERYKEEVLDVEGASVTTSFLQGEVAAFNHGLKKAPTSWKQPEGGNKLSFKKGFKNKHRSDRKPDRFSLLTKTPKEIFALEKGKFKAPSPMVTPAEKGDPNKYCEFHADTGHSTDECMQLRKQIDEMIKAGKLSQFIKELKQNDKPKAPKKGKRPERKDH</sequence>
<feature type="compositionally biased region" description="Basic residues" evidence="1">
    <location>
        <begin position="118"/>
        <end position="130"/>
    </location>
</feature>
<gene>
    <name evidence="3" type="ORF">Tco_0873448</name>
</gene>
<feature type="region of interest" description="Disordered" evidence="1">
    <location>
        <begin position="207"/>
        <end position="229"/>
    </location>
</feature>
<dbReference type="PANTHER" id="PTHR33223">
    <property type="entry name" value="CCHC-TYPE DOMAIN-CONTAINING PROTEIN"/>
    <property type="match status" value="1"/>
</dbReference>
<organism evidence="3 4">
    <name type="scientific">Tanacetum coccineum</name>
    <dbReference type="NCBI Taxonomy" id="301880"/>
    <lineage>
        <taxon>Eukaryota</taxon>
        <taxon>Viridiplantae</taxon>
        <taxon>Streptophyta</taxon>
        <taxon>Embryophyta</taxon>
        <taxon>Tracheophyta</taxon>
        <taxon>Spermatophyta</taxon>
        <taxon>Magnoliopsida</taxon>
        <taxon>eudicotyledons</taxon>
        <taxon>Gunneridae</taxon>
        <taxon>Pentapetalae</taxon>
        <taxon>asterids</taxon>
        <taxon>campanulids</taxon>
        <taxon>Asterales</taxon>
        <taxon>Asteraceae</taxon>
        <taxon>Asteroideae</taxon>
        <taxon>Anthemideae</taxon>
        <taxon>Anthemidinae</taxon>
        <taxon>Tanacetum</taxon>
    </lineage>
</organism>
<feature type="domain" description="Retrotransposon gag" evidence="2">
    <location>
        <begin position="7"/>
        <end position="101"/>
    </location>
</feature>
<evidence type="ECO:0000256" key="1">
    <source>
        <dbReference type="SAM" id="MobiDB-lite"/>
    </source>
</evidence>
<keyword evidence="3" id="KW-0695">RNA-directed DNA polymerase</keyword>
<keyword evidence="4" id="KW-1185">Reference proteome</keyword>
<dbReference type="Proteomes" id="UP001151760">
    <property type="component" value="Unassembled WGS sequence"/>
</dbReference>
<dbReference type="Pfam" id="PF03732">
    <property type="entry name" value="Retrotrans_gag"/>
    <property type="match status" value="1"/>
</dbReference>
<accession>A0ABQ5BLR8</accession>
<dbReference type="PANTHER" id="PTHR33223:SF11">
    <property type="entry name" value="ELEMENT PROTEIN, PUTATIVE-RELATED"/>
    <property type="match status" value="1"/>
</dbReference>
<reference evidence="3" key="1">
    <citation type="journal article" date="2022" name="Int. J. Mol. Sci.">
        <title>Draft Genome of Tanacetum Coccineum: Genomic Comparison of Closely Related Tanacetum-Family Plants.</title>
        <authorList>
            <person name="Yamashiro T."/>
            <person name="Shiraishi A."/>
            <person name="Nakayama K."/>
            <person name="Satake H."/>
        </authorList>
    </citation>
    <scope>NUCLEOTIDE SEQUENCE</scope>
</reference>
<keyword evidence="3" id="KW-0548">Nucleotidyltransferase</keyword>
<reference evidence="3" key="2">
    <citation type="submission" date="2022-01" db="EMBL/GenBank/DDBJ databases">
        <authorList>
            <person name="Yamashiro T."/>
            <person name="Shiraishi A."/>
            <person name="Satake H."/>
            <person name="Nakayama K."/>
        </authorList>
    </citation>
    <scope>NUCLEOTIDE SEQUENCE</scope>
</reference>
<feature type="region of interest" description="Disordered" evidence="1">
    <location>
        <begin position="105"/>
        <end position="131"/>
    </location>
</feature>
<dbReference type="EMBL" id="BQNB010013338">
    <property type="protein sequence ID" value="GJT14742.1"/>
    <property type="molecule type" value="Genomic_DNA"/>
</dbReference>
<feature type="compositionally biased region" description="Basic and acidic residues" evidence="1">
    <location>
        <begin position="207"/>
        <end position="216"/>
    </location>
</feature>
<evidence type="ECO:0000313" key="4">
    <source>
        <dbReference type="Proteomes" id="UP001151760"/>
    </source>
</evidence>
<evidence type="ECO:0000313" key="3">
    <source>
        <dbReference type="EMBL" id="GJT14742.1"/>
    </source>
</evidence>
<dbReference type="GO" id="GO:0003964">
    <property type="term" value="F:RNA-directed DNA polymerase activity"/>
    <property type="evidence" value="ECO:0007669"/>
    <property type="project" value="UniProtKB-KW"/>
</dbReference>
<keyword evidence="3" id="KW-0808">Transferase</keyword>